<name>A0ABT3RNH8_9BACT</name>
<gene>
    <name evidence="1" type="ORF">OO013_05740</name>
</gene>
<dbReference type="RefSeq" id="WP_266055735.1">
    <property type="nucleotide sequence ID" value="NZ_JAPFQN010000003.1"/>
</dbReference>
<proteinExistence type="predicted"/>
<comment type="caution">
    <text evidence="1">The sequence shown here is derived from an EMBL/GenBank/DDBJ whole genome shotgun (WGS) entry which is preliminary data.</text>
</comment>
<keyword evidence="2" id="KW-1185">Reference proteome</keyword>
<organism evidence="1 2">
    <name type="scientific">Mangrovivirga halotolerans</name>
    <dbReference type="NCBI Taxonomy" id="2993936"/>
    <lineage>
        <taxon>Bacteria</taxon>
        <taxon>Pseudomonadati</taxon>
        <taxon>Bacteroidota</taxon>
        <taxon>Cytophagia</taxon>
        <taxon>Cytophagales</taxon>
        <taxon>Mangrovivirgaceae</taxon>
        <taxon>Mangrovivirga</taxon>
    </lineage>
</organism>
<reference evidence="1 2" key="1">
    <citation type="submission" date="2022-11" db="EMBL/GenBank/DDBJ databases">
        <title>The characterization of three novel Bacteroidetes species and genomic analysis of their roles in tidal elemental geochemical cycles.</title>
        <authorList>
            <person name="Ma K."/>
        </authorList>
    </citation>
    <scope>NUCLEOTIDE SEQUENCE [LARGE SCALE GENOMIC DNA]</scope>
    <source>
        <strain evidence="1 2">M17</strain>
    </source>
</reference>
<protein>
    <submittedName>
        <fullName evidence="1">Uncharacterized protein</fullName>
    </submittedName>
</protein>
<dbReference type="Proteomes" id="UP001209885">
    <property type="component" value="Unassembled WGS sequence"/>
</dbReference>
<evidence type="ECO:0000313" key="2">
    <source>
        <dbReference type="Proteomes" id="UP001209885"/>
    </source>
</evidence>
<dbReference type="PROSITE" id="PS51257">
    <property type="entry name" value="PROKAR_LIPOPROTEIN"/>
    <property type="match status" value="1"/>
</dbReference>
<accession>A0ABT3RNH8</accession>
<evidence type="ECO:0000313" key="1">
    <source>
        <dbReference type="EMBL" id="MCX2743357.1"/>
    </source>
</evidence>
<dbReference type="EMBL" id="JAPFQN010000003">
    <property type="protein sequence ID" value="MCX2743357.1"/>
    <property type="molecule type" value="Genomic_DNA"/>
</dbReference>
<sequence>MKITIIPYLIILLIAYGCNSKTENQSIKNQILLNEDRNNQSLELLRTVVHESGDRKRDLQTLSEAENIFELRNNLKIDKLNLDYHKRNNFEHISIYLDSISSKLDSKKTHNLEHIKLANELLESSKKEEHLFYHLMLQTSYLETLFIKQYSQFCIGDLKYD</sequence>